<dbReference type="EMBL" id="CP053586">
    <property type="protein sequence ID" value="WNZ26386.1"/>
    <property type="molecule type" value="Genomic_DNA"/>
</dbReference>
<dbReference type="SUPFAM" id="SSF54427">
    <property type="entry name" value="NTF2-like"/>
    <property type="match status" value="1"/>
</dbReference>
<dbReference type="InterPro" id="IPR009959">
    <property type="entry name" value="Cyclase_SnoaL-like"/>
</dbReference>
<dbReference type="PANTHER" id="PTHR38436:SF1">
    <property type="entry name" value="ESTER CYCLASE"/>
    <property type="match status" value="1"/>
</dbReference>
<gene>
    <name evidence="1" type="ORF">HJG54_02180</name>
</gene>
<dbReference type="PANTHER" id="PTHR38436">
    <property type="entry name" value="POLYKETIDE CYCLASE SNOAL-LIKE DOMAIN"/>
    <property type="match status" value="1"/>
</dbReference>
<proteinExistence type="predicted"/>
<dbReference type="AlphaFoldDB" id="A0AA97AKN7"/>
<sequence length="170" mass="19112">MYSELDACKQAAENKRIIREFVAAINHQDWEKLAQVVTPDFVRHSSAAGQPGIKSREDLIKFLSNEFTIFPDAHETIEDLIAEGQKVAARQRFTGTQTGPMGLFPASGKRMTATYLAIYRLEAGRIVEAWVEWDNLNGLIQLGHYVAPSQSVEVSEHTQQYVNECKSIDN</sequence>
<organism evidence="1">
    <name type="scientific">Leptolyngbya sp. NK1-12</name>
    <dbReference type="NCBI Taxonomy" id="2547451"/>
    <lineage>
        <taxon>Bacteria</taxon>
        <taxon>Bacillati</taxon>
        <taxon>Cyanobacteriota</taxon>
        <taxon>Cyanophyceae</taxon>
        <taxon>Leptolyngbyales</taxon>
        <taxon>Leptolyngbyaceae</taxon>
        <taxon>Leptolyngbya group</taxon>
        <taxon>Leptolyngbya</taxon>
    </lineage>
</organism>
<protein>
    <submittedName>
        <fullName evidence="1">Ester cyclase</fullName>
    </submittedName>
</protein>
<dbReference type="Pfam" id="PF07366">
    <property type="entry name" value="SnoaL"/>
    <property type="match status" value="1"/>
</dbReference>
<dbReference type="GO" id="GO:0030638">
    <property type="term" value="P:polyketide metabolic process"/>
    <property type="evidence" value="ECO:0007669"/>
    <property type="project" value="InterPro"/>
</dbReference>
<accession>A0AA97AKN7</accession>
<dbReference type="Gene3D" id="3.10.450.50">
    <property type="match status" value="1"/>
</dbReference>
<reference evidence="1" key="1">
    <citation type="submission" date="2020-05" db="EMBL/GenBank/DDBJ databases">
        <authorList>
            <person name="Zhu T."/>
            <person name="Keshari N."/>
            <person name="Lu X."/>
        </authorList>
    </citation>
    <scope>NUCLEOTIDE SEQUENCE</scope>
    <source>
        <strain evidence="1">NK1-12</strain>
    </source>
</reference>
<dbReference type="InterPro" id="IPR032710">
    <property type="entry name" value="NTF2-like_dom_sf"/>
</dbReference>
<name>A0AA97AKN7_9CYAN</name>
<evidence type="ECO:0000313" key="1">
    <source>
        <dbReference type="EMBL" id="WNZ26386.1"/>
    </source>
</evidence>